<accession>A0ABY7LNE4</accession>
<keyword evidence="3" id="KW-1185">Reference proteome</keyword>
<sequence>MKHFAAPLLLLAACLSATSAFAQEADTLQVQDLTARFAPAPLPETGATPEAAPAPATVALTGYVLDGQKQPLRGATVLLKGTTTAASTDANGHYELQVPAGINTLRYDYVGCEGQELSASNFLPVTVVLAPTGGKARSRR</sequence>
<name>A0ABY7LNE4_9BACT</name>
<evidence type="ECO:0000313" key="2">
    <source>
        <dbReference type="EMBL" id="WBA41354.1"/>
    </source>
</evidence>
<organism evidence="2 3">
    <name type="scientific">Hymenobacter canadensis</name>
    <dbReference type="NCBI Taxonomy" id="2999067"/>
    <lineage>
        <taxon>Bacteria</taxon>
        <taxon>Pseudomonadati</taxon>
        <taxon>Bacteroidota</taxon>
        <taxon>Cytophagia</taxon>
        <taxon>Cytophagales</taxon>
        <taxon>Hymenobacteraceae</taxon>
        <taxon>Hymenobacter</taxon>
    </lineage>
</organism>
<dbReference type="Gene3D" id="2.60.40.1120">
    <property type="entry name" value="Carboxypeptidase-like, regulatory domain"/>
    <property type="match status" value="1"/>
</dbReference>
<dbReference type="Pfam" id="PF13715">
    <property type="entry name" value="CarbopepD_reg_2"/>
    <property type="match status" value="1"/>
</dbReference>
<dbReference type="RefSeq" id="WP_269559428.1">
    <property type="nucleotide sequence ID" value="NZ_CP114767.1"/>
</dbReference>
<keyword evidence="1" id="KW-0732">Signal</keyword>
<dbReference type="EMBL" id="CP114767">
    <property type="protein sequence ID" value="WBA41354.1"/>
    <property type="molecule type" value="Genomic_DNA"/>
</dbReference>
<evidence type="ECO:0000313" key="3">
    <source>
        <dbReference type="Proteomes" id="UP001211005"/>
    </source>
</evidence>
<feature type="chain" id="PRO_5046054929" evidence="1">
    <location>
        <begin position="23"/>
        <end position="140"/>
    </location>
</feature>
<gene>
    <name evidence="2" type="ORF">O3303_16220</name>
</gene>
<dbReference type="InterPro" id="IPR008969">
    <property type="entry name" value="CarboxyPept-like_regulatory"/>
</dbReference>
<dbReference type="Proteomes" id="UP001211005">
    <property type="component" value="Chromosome"/>
</dbReference>
<protein>
    <submittedName>
        <fullName evidence="2">Carboxypeptidase-like regulatory domain-containing protein</fullName>
    </submittedName>
</protein>
<feature type="signal peptide" evidence="1">
    <location>
        <begin position="1"/>
        <end position="22"/>
    </location>
</feature>
<reference evidence="2 3" key="1">
    <citation type="submission" date="2022-12" db="EMBL/GenBank/DDBJ databases">
        <title>Hymenobacter canadensis sp. nov. isolated from lake water of the Cambridge Bay, Canada.</title>
        <authorList>
            <person name="Kim W.H."/>
            <person name="Lee Y.M."/>
        </authorList>
    </citation>
    <scope>NUCLEOTIDE SEQUENCE [LARGE SCALE GENOMIC DNA]</scope>
    <source>
        <strain evidence="2 3">PAMC 29467</strain>
    </source>
</reference>
<proteinExistence type="predicted"/>
<evidence type="ECO:0000256" key="1">
    <source>
        <dbReference type="SAM" id="SignalP"/>
    </source>
</evidence>
<dbReference type="SUPFAM" id="SSF49464">
    <property type="entry name" value="Carboxypeptidase regulatory domain-like"/>
    <property type="match status" value="1"/>
</dbReference>